<organism evidence="3 4">
    <name type="scientific">Anisodus tanguticus</name>
    <dbReference type="NCBI Taxonomy" id="243964"/>
    <lineage>
        <taxon>Eukaryota</taxon>
        <taxon>Viridiplantae</taxon>
        <taxon>Streptophyta</taxon>
        <taxon>Embryophyta</taxon>
        <taxon>Tracheophyta</taxon>
        <taxon>Spermatophyta</taxon>
        <taxon>Magnoliopsida</taxon>
        <taxon>eudicotyledons</taxon>
        <taxon>Gunneridae</taxon>
        <taxon>Pentapetalae</taxon>
        <taxon>asterids</taxon>
        <taxon>lamiids</taxon>
        <taxon>Solanales</taxon>
        <taxon>Solanaceae</taxon>
        <taxon>Solanoideae</taxon>
        <taxon>Hyoscyameae</taxon>
        <taxon>Anisodus</taxon>
    </lineage>
</organism>
<dbReference type="PANTHER" id="PTHR37897">
    <property type="entry name" value="DNAK FAMILY PROTEIN"/>
    <property type="match status" value="1"/>
</dbReference>
<gene>
    <name evidence="3" type="ORF">RND71_003442</name>
</gene>
<sequence length="318" mass="36476">MIQINTEASHIYPFGVGGSNETITWRTMKDLSFFQLKNVMGAKMRKGFKSFCNNDTSTSTINHQTSRLVSSPYMMDTSYTTTSDLRPNERESQTTLEEMLLQLDMEERMARREKLNEYRPPHVPHRMSCVNSSDILRTARNALNQYPRFSLDGKDAMYRSSFRDMSPSLSTITVSARKSVCCNRELRKMDMKTQTQNMPPTIAGERVIWCKPGVVAKLMGLEAMPMSMRRKNNKETISAIIKRQSLRKRAERYDMENKRSRGRGTGCGCRSPREMNQNMTSSCSRNGYCVKKPVAMEDYQEVGLPMRGGALYRNNDPI</sequence>
<comment type="caution">
    <text evidence="3">The sequence shown here is derived from an EMBL/GenBank/DDBJ whole genome shotgun (WGS) entry which is preliminary data.</text>
</comment>
<dbReference type="Pfam" id="PF14383">
    <property type="entry name" value="VARLMGL"/>
    <property type="match status" value="1"/>
</dbReference>
<evidence type="ECO:0000259" key="2">
    <source>
        <dbReference type="Pfam" id="PF14383"/>
    </source>
</evidence>
<name>A0AAE1SWN7_9SOLA</name>
<evidence type="ECO:0000313" key="3">
    <source>
        <dbReference type="EMBL" id="KAK4377146.1"/>
    </source>
</evidence>
<proteinExistence type="predicted"/>
<evidence type="ECO:0000313" key="4">
    <source>
        <dbReference type="Proteomes" id="UP001291623"/>
    </source>
</evidence>
<accession>A0AAE1SWN7</accession>
<keyword evidence="4" id="KW-1185">Reference proteome</keyword>
<reference evidence="3" key="1">
    <citation type="submission" date="2023-12" db="EMBL/GenBank/DDBJ databases">
        <title>Genome assembly of Anisodus tanguticus.</title>
        <authorList>
            <person name="Wang Y.-J."/>
        </authorList>
    </citation>
    <scope>NUCLEOTIDE SEQUENCE</scope>
    <source>
        <strain evidence="3">KB-2021</strain>
        <tissue evidence="3">Leaf</tissue>
    </source>
</reference>
<feature type="domain" description="DUF3741" evidence="2">
    <location>
        <begin position="211"/>
        <end position="227"/>
    </location>
</feature>
<dbReference type="EMBL" id="JAVYJV010000002">
    <property type="protein sequence ID" value="KAK4377146.1"/>
    <property type="molecule type" value="Genomic_DNA"/>
</dbReference>
<dbReference type="InterPro" id="IPR032795">
    <property type="entry name" value="DUF3741-assoc"/>
</dbReference>
<dbReference type="Proteomes" id="UP001291623">
    <property type="component" value="Unassembled WGS sequence"/>
</dbReference>
<dbReference type="AlphaFoldDB" id="A0AAE1SWN7"/>
<feature type="region of interest" description="Disordered" evidence="1">
    <location>
        <begin position="255"/>
        <end position="282"/>
    </location>
</feature>
<protein>
    <recommendedName>
        <fullName evidence="2">DUF3741 domain-containing protein</fullName>
    </recommendedName>
</protein>
<evidence type="ECO:0000256" key="1">
    <source>
        <dbReference type="SAM" id="MobiDB-lite"/>
    </source>
</evidence>
<dbReference type="PANTHER" id="PTHR37897:SF1">
    <property type="entry name" value="DUF3741 DOMAIN-CONTAINING PROTEIN"/>
    <property type="match status" value="1"/>
</dbReference>